<dbReference type="KEGG" id="fae:FAES_3088"/>
<reference evidence="1 2" key="1">
    <citation type="journal article" date="2012" name="J. Bacteriol.">
        <title>Genome Sequence of Fibrella aestuarina BUZ 2T, a Filamentous Marine Bacterium.</title>
        <authorList>
            <person name="Filippini M."/>
            <person name="Qi W."/>
            <person name="Blom J."/>
            <person name="Goesmann A."/>
            <person name="Smits T.H."/>
            <person name="Bagheri H.C."/>
        </authorList>
    </citation>
    <scope>NUCLEOTIDE SEQUENCE [LARGE SCALE GENOMIC DNA]</scope>
    <source>
        <strain evidence="2">BUZ 2T</strain>
    </source>
</reference>
<dbReference type="PATRIC" id="fig|1166018.3.peg.4859"/>
<proteinExistence type="predicted"/>
<dbReference type="Pfam" id="PF14054">
    <property type="entry name" value="DUF4249"/>
    <property type="match status" value="1"/>
</dbReference>
<organism evidence="1 2">
    <name type="scientific">Fibrella aestuarina BUZ 2</name>
    <dbReference type="NCBI Taxonomy" id="1166018"/>
    <lineage>
        <taxon>Bacteria</taxon>
        <taxon>Pseudomonadati</taxon>
        <taxon>Bacteroidota</taxon>
        <taxon>Cytophagia</taxon>
        <taxon>Cytophagales</taxon>
        <taxon>Spirosomataceae</taxon>
        <taxon>Fibrella</taxon>
    </lineage>
</organism>
<dbReference type="AlphaFoldDB" id="I0KAE4"/>
<dbReference type="EMBL" id="HE796683">
    <property type="protein sequence ID" value="CCH01097.1"/>
    <property type="molecule type" value="Genomic_DNA"/>
</dbReference>
<sequence length="419" mass="47236">MFCMKQTMHPATRLLIWLLLLGLPVACIDPEEVSIRSTLDILIVDGVITDLPEQMLIQLSQAKADQTLGRTSTFPVMKATVSVVVDSTEVVVCSEIRAGAYQLPTGFRGQVGHAYQLRFTLSDGTQYASTQQVMPPVAPVGKVTSRFNANSVFPIIDETYTGGHDLFVDFQDPANERNYYRWDWTLYEPQDWCRSCYEGIYAVNSVTIVSNSMFQSTQQPFENCFYPPVGSSAYSQVRYKSYDYPCRTRCWEIIRNRDDINIFSDQYSNGGLIIRRPVAHIPFYQNQPCVVHLRQRSLTSDAYEYFSLFQQQTQHTGGLADTPPSVPAGNVHTVKNGQEAVVGYFTASSVFIQPHYLDRNDTRGMPPGLFYALNARLPFAEPYPPFDLKFILDGPPRPPTAVCAPVEFRTPDRPAGWPN</sequence>
<protein>
    <recommendedName>
        <fullName evidence="3">DUF4249 domain-containing protein</fullName>
    </recommendedName>
</protein>
<keyword evidence="2" id="KW-1185">Reference proteome</keyword>
<gene>
    <name evidence="1" type="ORF">FAES_3088</name>
</gene>
<evidence type="ECO:0000313" key="1">
    <source>
        <dbReference type="EMBL" id="CCH01097.1"/>
    </source>
</evidence>
<name>I0KAE4_9BACT</name>
<dbReference type="eggNOG" id="ENOG502ZA6W">
    <property type="taxonomic scope" value="Bacteria"/>
</dbReference>
<accession>I0KAE4</accession>
<evidence type="ECO:0008006" key="3">
    <source>
        <dbReference type="Google" id="ProtNLM"/>
    </source>
</evidence>
<dbReference type="InterPro" id="IPR025345">
    <property type="entry name" value="DUF4249"/>
</dbReference>
<evidence type="ECO:0000313" key="2">
    <source>
        <dbReference type="Proteomes" id="UP000011058"/>
    </source>
</evidence>
<dbReference type="HOGENOM" id="CLU_056928_0_0_10"/>
<dbReference type="STRING" id="1166018.FAES_3088"/>
<dbReference type="Proteomes" id="UP000011058">
    <property type="component" value="Chromosome"/>
</dbReference>